<dbReference type="AlphaFoldDB" id="A0A3M2LS93"/>
<dbReference type="GO" id="GO:0003677">
    <property type="term" value="F:DNA binding"/>
    <property type="evidence" value="ECO:0007669"/>
    <property type="project" value="InterPro"/>
</dbReference>
<dbReference type="InterPro" id="IPR010982">
    <property type="entry name" value="Lambda_DNA-bd_dom_sf"/>
</dbReference>
<dbReference type="InterPro" id="IPR001387">
    <property type="entry name" value="Cro/C1-type_HTH"/>
</dbReference>
<evidence type="ECO:0000313" key="2">
    <source>
        <dbReference type="EMBL" id="RMI38965.1"/>
    </source>
</evidence>
<sequence>MMTPNESPRWRESACPGEERLVGALNEAEGPAMMNDLEYLGAELKGARERAGLSQRQFATGTGVSQSYVSKVENGSLIPSEEFASRCDLVLGTDGLYERMRARVVERGHPSWFAPYAKLEKQAEEIFFYSVWALPGLLQTEEYARAIFQAANPDQSEDWVAHQVRSRMARKEILAGKNPPTLWVVVQEAALHNRVGGSRVMREQLLFLLEMAEMPRVTILVLPFSAGAPAATDAFIRLRLRDGRGIVYAETALGGQMSESPDQVALAERRSDLLRAEALSPRESIRLLKKIAKGMQSDDED</sequence>
<dbReference type="Gene3D" id="1.10.260.40">
    <property type="entry name" value="lambda repressor-like DNA-binding domains"/>
    <property type="match status" value="1"/>
</dbReference>
<gene>
    <name evidence="2" type="ORF">EBN88_15780</name>
</gene>
<dbReference type="SUPFAM" id="SSF47413">
    <property type="entry name" value="lambda repressor-like DNA-binding domains"/>
    <property type="match status" value="1"/>
</dbReference>
<dbReference type="InterPro" id="IPR043917">
    <property type="entry name" value="DUF5753"/>
</dbReference>
<dbReference type="Proteomes" id="UP000278673">
    <property type="component" value="Unassembled WGS sequence"/>
</dbReference>
<protein>
    <submittedName>
        <fullName evidence="2">XRE family transcriptional regulator</fullName>
    </submittedName>
</protein>
<evidence type="ECO:0000313" key="3">
    <source>
        <dbReference type="Proteomes" id="UP000278673"/>
    </source>
</evidence>
<dbReference type="EMBL" id="RFFJ01000081">
    <property type="protein sequence ID" value="RMI38965.1"/>
    <property type="molecule type" value="Genomic_DNA"/>
</dbReference>
<dbReference type="Pfam" id="PF13560">
    <property type="entry name" value="HTH_31"/>
    <property type="match status" value="1"/>
</dbReference>
<feature type="domain" description="HTH cro/C1-type" evidence="1">
    <location>
        <begin position="44"/>
        <end position="96"/>
    </location>
</feature>
<evidence type="ECO:0000259" key="1">
    <source>
        <dbReference type="PROSITE" id="PS50943"/>
    </source>
</evidence>
<dbReference type="SMART" id="SM00530">
    <property type="entry name" value="HTH_XRE"/>
    <property type="match status" value="1"/>
</dbReference>
<organism evidence="2 3">
    <name type="scientific">Streptomyces triticirhizae</name>
    <dbReference type="NCBI Taxonomy" id="2483353"/>
    <lineage>
        <taxon>Bacteria</taxon>
        <taxon>Bacillati</taxon>
        <taxon>Actinomycetota</taxon>
        <taxon>Actinomycetes</taxon>
        <taxon>Kitasatosporales</taxon>
        <taxon>Streptomycetaceae</taxon>
        <taxon>Streptomyces</taxon>
    </lineage>
</organism>
<keyword evidence="3" id="KW-1185">Reference proteome</keyword>
<dbReference type="Pfam" id="PF19054">
    <property type="entry name" value="DUF5753"/>
    <property type="match status" value="1"/>
</dbReference>
<dbReference type="PROSITE" id="PS50943">
    <property type="entry name" value="HTH_CROC1"/>
    <property type="match status" value="1"/>
</dbReference>
<name>A0A3M2LS93_9ACTN</name>
<proteinExistence type="predicted"/>
<comment type="caution">
    <text evidence="2">The sequence shown here is derived from an EMBL/GenBank/DDBJ whole genome shotgun (WGS) entry which is preliminary data.</text>
</comment>
<accession>A0A3M2LS93</accession>
<dbReference type="CDD" id="cd00093">
    <property type="entry name" value="HTH_XRE"/>
    <property type="match status" value="1"/>
</dbReference>
<reference evidence="2 3" key="1">
    <citation type="submission" date="2018-10" db="EMBL/GenBank/DDBJ databases">
        <title>Isolation, diversity and antifungal activity of actinobacteria from wheat.</title>
        <authorList>
            <person name="Han C."/>
        </authorList>
    </citation>
    <scope>NUCLEOTIDE SEQUENCE [LARGE SCALE GENOMIC DNA]</scope>
    <source>
        <strain evidence="2 3">NEAU-YY642</strain>
    </source>
</reference>